<dbReference type="Pfam" id="PF04542">
    <property type="entry name" value="Sigma70_r2"/>
    <property type="match status" value="1"/>
</dbReference>
<dbReference type="NCBIfam" id="TIGR02937">
    <property type="entry name" value="sigma70-ECF"/>
    <property type="match status" value="1"/>
</dbReference>
<reference evidence="9" key="1">
    <citation type="submission" date="2020-05" db="EMBL/GenBank/DDBJ databases">
        <title>Frigoriglobus tundricola gen. nov., sp. nov., a psychrotolerant cellulolytic planctomycete of the family Gemmataceae with two divergent copies of 16S rRNA gene.</title>
        <authorList>
            <person name="Kulichevskaya I.S."/>
            <person name="Ivanova A.A."/>
            <person name="Naumoff D.G."/>
            <person name="Beletsky A.V."/>
            <person name="Rijpstra W.I.C."/>
            <person name="Sinninghe Damste J.S."/>
            <person name="Mardanov A.V."/>
            <person name="Ravin N.V."/>
            <person name="Dedysh S.N."/>
        </authorList>
    </citation>
    <scope>NUCLEOTIDE SEQUENCE [LARGE SCALE GENOMIC DNA]</scope>
    <source>
        <strain evidence="9">PL17</strain>
    </source>
</reference>
<evidence type="ECO:0000256" key="5">
    <source>
        <dbReference type="SAM" id="MobiDB-lite"/>
    </source>
</evidence>
<gene>
    <name evidence="8" type="ORF">FTUN_0844</name>
</gene>
<dbReference type="InterPro" id="IPR039425">
    <property type="entry name" value="RNA_pol_sigma-70-like"/>
</dbReference>
<dbReference type="PANTHER" id="PTHR43133">
    <property type="entry name" value="RNA POLYMERASE ECF-TYPE SIGMA FACTO"/>
    <property type="match status" value="1"/>
</dbReference>
<keyword evidence="9" id="KW-1185">Reference proteome</keyword>
<dbReference type="InterPro" id="IPR013324">
    <property type="entry name" value="RNA_pol_sigma_r3/r4-like"/>
</dbReference>
<evidence type="ECO:0000313" key="9">
    <source>
        <dbReference type="Proteomes" id="UP000503447"/>
    </source>
</evidence>
<protein>
    <recommendedName>
        <fullName evidence="10">RNA polymerase sigma-70 region 2 domain-containing protein</fullName>
    </recommendedName>
</protein>
<comment type="similarity">
    <text evidence="1">Belongs to the sigma-70 factor family. ECF subfamily.</text>
</comment>
<accession>A0A6M5YH90</accession>
<evidence type="ECO:0000259" key="6">
    <source>
        <dbReference type="Pfam" id="PF04542"/>
    </source>
</evidence>
<keyword evidence="4" id="KW-0804">Transcription</keyword>
<feature type="domain" description="RNA polymerase sigma factor 70 region 4 type 2" evidence="7">
    <location>
        <begin position="131"/>
        <end position="179"/>
    </location>
</feature>
<dbReference type="InterPro" id="IPR013325">
    <property type="entry name" value="RNA_pol_sigma_r2"/>
</dbReference>
<dbReference type="Proteomes" id="UP000503447">
    <property type="component" value="Chromosome"/>
</dbReference>
<evidence type="ECO:0008006" key="10">
    <source>
        <dbReference type="Google" id="ProtNLM"/>
    </source>
</evidence>
<dbReference type="InterPro" id="IPR013249">
    <property type="entry name" value="RNA_pol_sigma70_r4_t2"/>
</dbReference>
<evidence type="ECO:0000256" key="4">
    <source>
        <dbReference type="ARBA" id="ARBA00023163"/>
    </source>
</evidence>
<dbReference type="KEGG" id="ftj:FTUN_0844"/>
<feature type="region of interest" description="Disordered" evidence="5">
    <location>
        <begin position="186"/>
        <end position="241"/>
    </location>
</feature>
<feature type="compositionally biased region" description="Basic residues" evidence="5">
    <location>
        <begin position="186"/>
        <end position="199"/>
    </location>
</feature>
<organism evidence="8 9">
    <name type="scientific">Frigoriglobus tundricola</name>
    <dbReference type="NCBI Taxonomy" id="2774151"/>
    <lineage>
        <taxon>Bacteria</taxon>
        <taxon>Pseudomonadati</taxon>
        <taxon>Planctomycetota</taxon>
        <taxon>Planctomycetia</taxon>
        <taxon>Gemmatales</taxon>
        <taxon>Gemmataceae</taxon>
        <taxon>Frigoriglobus</taxon>
    </lineage>
</organism>
<dbReference type="Pfam" id="PF08281">
    <property type="entry name" value="Sigma70_r4_2"/>
    <property type="match status" value="1"/>
</dbReference>
<dbReference type="InterPro" id="IPR014284">
    <property type="entry name" value="RNA_pol_sigma-70_dom"/>
</dbReference>
<proteinExistence type="inferred from homology"/>
<keyword evidence="2" id="KW-0805">Transcription regulation</keyword>
<feature type="domain" description="RNA polymerase sigma-70 region 2" evidence="6">
    <location>
        <begin position="37"/>
        <end position="97"/>
    </location>
</feature>
<dbReference type="GO" id="GO:0006352">
    <property type="term" value="P:DNA-templated transcription initiation"/>
    <property type="evidence" value="ECO:0007669"/>
    <property type="project" value="InterPro"/>
</dbReference>
<evidence type="ECO:0000256" key="2">
    <source>
        <dbReference type="ARBA" id="ARBA00023015"/>
    </source>
</evidence>
<dbReference type="SUPFAM" id="SSF88946">
    <property type="entry name" value="Sigma2 domain of RNA polymerase sigma factors"/>
    <property type="match status" value="1"/>
</dbReference>
<evidence type="ECO:0000256" key="1">
    <source>
        <dbReference type="ARBA" id="ARBA00010641"/>
    </source>
</evidence>
<dbReference type="EMBL" id="CP053452">
    <property type="protein sequence ID" value="QJW93338.1"/>
    <property type="molecule type" value="Genomic_DNA"/>
</dbReference>
<dbReference type="GO" id="GO:0016987">
    <property type="term" value="F:sigma factor activity"/>
    <property type="evidence" value="ECO:0007669"/>
    <property type="project" value="UniProtKB-KW"/>
</dbReference>
<dbReference type="AlphaFoldDB" id="A0A6M5YH90"/>
<evidence type="ECO:0000256" key="3">
    <source>
        <dbReference type="ARBA" id="ARBA00023082"/>
    </source>
</evidence>
<keyword evidence="3" id="KW-0731">Sigma factor</keyword>
<evidence type="ECO:0000313" key="8">
    <source>
        <dbReference type="EMBL" id="QJW93338.1"/>
    </source>
</evidence>
<dbReference type="InterPro" id="IPR007627">
    <property type="entry name" value="RNA_pol_sigma70_r2"/>
</dbReference>
<dbReference type="RefSeq" id="WP_171469545.1">
    <property type="nucleotide sequence ID" value="NZ_CP053452.2"/>
</dbReference>
<name>A0A6M5YH90_9BACT</name>
<dbReference type="SUPFAM" id="SSF88659">
    <property type="entry name" value="Sigma3 and sigma4 domains of RNA polymerase sigma factors"/>
    <property type="match status" value="1"/>
</dbReference>
<dbReference type="GO" id="GO:0003677">
    <property type="term" value="F:DNA binding"/>
    <property type="evidence" value="ECO:0007669"/>
    <property type="project" value="InterPro"/>
</dbReference>
<dbReference type="Gene3D" id="1.10.10.10">
    <property type="entry name" value="Winged helix-like DNA-binding domain superfamily/Winged helix DNA-binding domain"/>
    <property type="match status" value="1"/>
</dbReference>
<dbReference type="Gene3D" id="1.10.1740.10">
    <property type="match status" value="1"/>
</dbReference>
<evidence type="ECO:0000259" key="7">
    <source>
        <dbReference type="Pfam" id="PF08281"/>
    </source>
</evidence>
<dbReference type="PANTHER" id="PTHR43133:SF51">
    <property type="entry name" value="RNA POLYMERASE SIGMA FACTOR"/>
    <property type="match status" value="1"/>
</dbReference>
<dbReference type="InterPro" id="IPR036388">
    <property type="entry name" value="WH-like_DNA-bd_sf"/>
</dbReference>
<sequence>MPVPLHKLCPTADAVAPDAELLDRFTTHRDERAFAELVRRHGPLVQRICRRLSPAVADDAFQSVFLALACRAGSVRAPGALAGWLVGVAGRIARQMRTAEQLRTNRLREAGARPLAVEPPDRTEHTDLAAALDDELTRLPDRLRDPIVLCLVLGQTHEQAAAELGGSTRTLRRRLERAKSVLRARLARRGSRRRSRRRWSPAPAPRGDRSPWNWSGSRYRWCRSSPKAGRSRERSSPYMEV</sequence>